<accession>A0A0C1LAI1</accession>
<feature type="domain" description="Outer membrane protein beta-barrel" evidence="1">
    <location>
        <begin position="9"/>
        <end position="163"/>
    </location>
</feature>
<dbReference type="InterPro" id="IPR025665">
    <property type="entry name" value="Beta-barrel_OMP_2"/>
</dbReference>
<dbReference type="AlphaFoldDB" id="A0A0C1LAI1"/>
<protein>
    <recommendedName>
        <fullName evidence="1">Outer membrane protein beta-barrel domain-containing protein</fullName>
    </recommendedName>
</protein>
<dbReference type="STRING" id="1349421.OI18_00765"/>
<proteinExistence type="predicted"/>
<comment type="caution">
    <text evidence="2">The sequence shown here is derived from an EMBL/GenBank/DDBJ whole genome shotgun (WGS) entry which is preliminary data.</text>
</comment>
<dbReference type="Proteomes" id="UP000031408">
    <property type="component" value="Unassembled WGS sequence"/>
</dbReference>
<sequence length="190" mass="20504">MEPRLSTKAGFKGGINLSNFYNDDINDNNLKAGLNAGLFAKLPVSKGFSIQPELLYSNKGSKTKYDNVLMGKGEVRTNLHYVELPVLGVFNIVPNFNIHMGPYISYLAAVNIRDMESDGSSDEIADLDADNFNRFDYGVAGGVGIDLQNVSLGARYTIGLNEIGKSGSVSGEAFKGIKNTNLSFYVGVGF</sequence>
<gene>
    <name evidence="2" type="ORF">OI18_00765</name>
</gene>
<evidence type="ECO:0000313" key="3">
    <source>
        <dbReference type="Proteomes" id="UP000031408"/>
    </source>
</evidence>
<evidence type="ECO:0000259" key="1">
    <source>
        <dbReference type="Pfam" id="PF13568"/>
    </source>
</evidence>
<name>A0A0C1LAI1_9BACT</name>
<evidence type="ECO:0000313" key="2">
    <source>
        <dbReference type="EMBL" id="KIC96521.1"/>
    </source>
</evidence>
<dbReference type="EMBL" id="JSVC01000001">
    <property type="protein sequence ID" value="KIC96521.1"/>
    <property type="molecule type" value="Genomic_DNA"/>
</dbReference>
<dbReference type="Pfam" id="PF13568">
    <property type="entry name" value="OMP_b-brl_2"/>
    <property type="match status" value="1"/>
</dbReference>
<keyword evidence="3" id="KW-1185">Reference proteome</keyword>
<organism evidence="2 3">
    <name type="scientific">Flavihumibacter solisilvae</name>
    <dbReference type="NCBI Taxonomy" id="1349421"/>
    <lineage>
        <taxon>Bacteria</taxon>
        <taxon>Pseudomonadati</taxon>
        <taxon>Bacteroidota</taxon>
        <taxon>Chitinophagia</taxon>
        <taxon>Chitinophagales</taxon>
        <taxon>Chitinophagaceae</taxon>
        <taxon>Flavihumibacter</taxon>
    </lineage>
</organism>
<reference evidence="2 3" key="1">
    <citation type="submission" date="2014-11" db="EMBL/GenBank/DDBJ databases">
        <title>Genome sequence of Flavihumibacter solisilvae 3-3.</title>
        <authorList>
            <person name="Zhou G."/>
            <person name="Li M."/>
            <person name="Wang G."/>
        </authorList>
    </citation>
    <scope>NUCLEOTIDE SEQUENCE [LARGE SCALE GENOMIC DNA]</scope>
    <source>
        <strain evidence="2 3">3-3</strain>
    </source>
</reference>